<evidence type="ECO:0000313" key="2">
    <source>
        <dbReference type="Proteomes" id="UP000009080"/>
    </source>
</evidence>
<dbReference type="STRING" id="377629.TERTU_4491"/>
<proteinExistence type="predicted"/>
<name>C5BJ77_TERTT</name>
<keyword evidence="2" id="KW-1185">Reference proteome</keyword>
<protein>
    <submittedName>
        <fullName evidence="1">Uncharacterized protein</fullName>
    </submittedName>
</protein>
<dbReference type="KEGG" id="ttu:TERTU_4491"/>
<dbReference type="EMBL" id="CP001614">
    <property type="protein sequence ID" value="ACR14096.1"/>
    <property type="molecule type" value="Genomic_DNA"/>
</dbReference>
<dbReference type="AlphaFoldDB" id="C5BJ77"/>
<evidence type="ECO:0000313" key="1">
    <source>
        <dbReference type="EMBL" id="ACR14096.1"/>
    </source>
</evidence>
<dbReference type="Proteomes" id="UP000009080">
    <property type="component" value="Chromosome"/>
</dbReference>
<sequence length="65" mass="7532">MLYNALLSCTYCGERFCVKLSASEIHKNERSSMCLLEQFVMSFCLYCHACPCNYANYPLRTSLYP</sequence>
<gene>
    <name evidence="1" type="ordered locus">TERTU_4491</name>
</gene>
<organism evidence="1 2">
    <name type="scientific">Teredinibacter turnerae (strain ATCC 39867 / T7901)</name>
    <dbReference type="NCBI Taxonomy" id="377629"/>
    <lineage>
        <taxon>Bacteria</taxon>
        <taxon>Pseudomonadati</taxon>
        <taxon>Pseudomonadota</taxon>
        <taxon>Gammaproteobacteria</taxon>
        <taxon>Cellvibrionales</taxon>
        <taxon>Cellvibrionaceae</taxon>
        <taxon>Teredinibacter</taxon>
    </lineage>
</organism>
<reference evidence="1 2" key="1">
    <citation type="journal article" date="2009" name="PLoS ONE">
        <title>The complete genome of Teredinibacter turnerae T7901: an intracellular endosymbiont of marine wood-boring bivalves (shipworms).</title>
        <authorList>
            <person name="Yang J.C."/>
            <person name="Madupu R."/>
            <person name="Durkin A.S."/>
            <person name="Ekborg N.A."/>
            <person name="Pedamallu C.S."/>
            <person name="Hostetler J.B."/>
            <person name="Radune D."/>
            <person name="Toms B.S."/>
            <person name="Henrissat B."/>
            <person name="Coutinho P.M."/>
            <person name="Schwarz S."/>
            <person name="Field L."/>
            <person name="Trindade-Silva A.E."/>
            <person name="Soares C.A.G."/>
            <person name="Elshahawi S."/>
            <person name="Hanora A."/>
            <person name="Schmidt E.W."/>
            <person name="Haygood M.G."/>
            <person name="Posfai J."/>
            <person name="Benner J."/>
            <person name="Madinger C."/>
            <person name="Nove J."/>
            <person name="Anton B."/>
            <person name="Chaudhary K."/>
            <person name="Foster J."/>
            <person name="Holman A."/>
            <person name="Kumar S."/>
            <person name="Lessard P.A."/>
            <person name="Luyten Y.A."/>
            <person name="Slatko B."/>
            <person name="Wood N."/>
            <person name="Wu B."/>
            <person name="Teplitski M."/>
            <person name="Mougous J.D."/>
            <person name="Ward N."/>
            <person name="Eisen J.A."/>
            <person name="Badger J.H."/>
            <person name="Distel D.L."/>
        </authorList>
    </citation>
    <scope>NUCLEOTIDE SEQUENCE [LARGE SCALE GENOMIC DNA]</scope>
    <source>
        <strain evidence="2">ATCC 39867 / T7901</strain>
    </source>
</reference>
<dbReference type="HOGENOM" id="CLU_2848367_0_0_6"/>
<accession>C5BJ77</accession>